<evidence type="ECO:0000259" key="3">
    <source>
        <dbReference type="PROSITE" id="PS50081"/>
    </source>
</evidence>
<keyword evidence="2" id="KW-0862">Zinc</keyword>
<keyword evidence="1" id="KW-0479">Metal-binding</keyword>
<dbReference type="GO" id="GO:0051256">
    <property type="term" value="P:mitotic spindle midzone assembly"/>
    <property type="evidence" value="ECO:0007669"/>
    <property type="project" value="TreeGrafter"/>
</dbReference>
<evidence type="ECO:0000313" key="4">
    <source>
        <dbReference type="EMBL" id="RLU21854.1"/>
    </source>
</evidence>
<dbReference type="PROSITE" id="PS50081">
    <property type="entry name" value="ZF_DAG_PE_2"/>
    <property type="match status" value="1"/>
</dbReference>
<gene>
    <name evidence="4" type="ORF">DMN91_006230</name>
</gene>
<proteinExistence type="predicted"/>
<dbReference type="AlphaFoldDB" id="A0A3L8DN40"/>
<evidence type="ECO:0000256" key="2">
    <source>
        <dbReference type="ARBA" id="ARBA00022833"/>
    </source>
</evidence>
<dbReference type="GO" id="GO:0051233">
    <property type="term" value="C:spindle midzone"/>
    <property type="evidence" value="ECO:0007669"/>
    <property type="project" value="TreeGrafter"/>
</dbReference>
<dbReference type="Gene3D" id="3.30.60.20">
    <property type="match status" value="1"/>
</dbReference>
<dbReference type="OrthoDB" id="2218807at2759"/>
<dbReference type="SUPFAM" id="SSF57889">
    <property type="entry name" value="Cysteine-rich domain"/>
    <property type="match status" value="1"/>
</dbReference>
<dbReference type="Proteomes" id="UP000279307">
    <property type="component" value="Chromosome 6"/>
</dbReference>
<dbReference type="GO" id="GO:0000281">
    <property type="term" value="P:mitotic cytokinesis"/>
    <property type="evidence" value="ECO:0007669"/>
    <property type="project" value="TreeGrafter"/>
</dbReference>
<dbReference type="InterPro" id="IPR002219">
    <property type="entry name" value="PKC_DAG/PE"/>
</dbReference>
<dbReference type="GO" id="GO:0007266">
    <property type="term" value="P:Rho protein signal transduction"/>
    <property type="evidence" value="ECO:0007669"/>
    <property type="project" value="TreeGrafter"/>
</dbReference>
<dbReference type="PROSITE" id="PS00479">
    <property type="entry name" value="ZF_DAG_PE_1"/>
    <property type="match status" value="1"/>
</dbReference>
<dbReference type="PANTHER" id="PTHR46199:SF3">
    <property type="entry name" value="RAC GTPASE-ACTIVATING PROTEIN 1"/>
    <property type="match status" value="1"/>
</dbReference>
<dbReference type="GO" id="GO:0046872">
    <property type="term" value="F:metal ion binding"/>
    <property type="evidence" value="ECO:0007669"/>
    <property type="project" value="UniProtKB-KW"/>
</dbReference>
<sequence>MMSCPESNKELNKVLINTPECLPLQEHQQFDSVLNKARLEIISLHQKLCHARKNLEDEKRKRRSVERYRNALEGHINMAIEVLFHDRRTNLNETVKEKLQFLNQYMIEIKYNNPCIKNKQNEGQLAAITETDSTGSILSDLNCLSKSEDDLDTNAIIKVQNQVEYKEHKPSDECSANKQCSTLDKVIEFNLPDRLATVGVVPKGETCATASENQVASSKGSVISINPKSLTPEALTHTFMSRIIIKPEKCILCDGKIKFGRRVRRCIDCHIICHSECKTKFLQCPDRDSKLAMLCKVSKRNQCLELRRF</sequence>
<feature type="domain" description="Phorbol-ester/DAG-type" evidence="3">
    <location>
        <begin position="236"/>
        <end position="284"/>
    </location>
</feature>
<name>A0A3L8DN40_OOCBI</name>
<comment type="caution">
    <text evidence="4">The sequence shown here is derived from an EMBL/GenBank/DDBJ whole genome shotgun (WGS) entry which is preliminary data.</text>
</comment>
<protein>
    <recommendedName>
        <fullName evidence="3">Phorbol-ester/DAG-type domain-containing protein</fullName>
    </recommendedName>
</protein>
<dbReference type="GO" id="GO:0032154">
    <property type="term" value="C:cleavage furrow"/>
    <property type="evidence" value="ECO:0007669"/>
    <property type="project" value="TreeGrafter"/>
</dbReference>
<dbReference type="InterPro" id="IPR046349">
    <property type="entry name" value="C1-like_sf"/>
</dbReference>
<evidence type="ECO:0000256" key="1">
    <source>
        <dbReference type="ARBA" id="ARBA00022723"/>
    </source>
</evidence>
<dbReference type="PANTHER" id="PTHR46199">
    <property type="entry name" value="RAC GTPASE-ACTIVATING PROTEIN 1"/>
    <property type="match status" value="1"/>
</dbReference>
<dbReference type="GO" id="GO:0097149">
    <property type="term" value="C:centralspindlin complex"/>
    <property type="evidence" value="ECO:0007669"/>
    <property type="project" value="TreeGrafter"/>
</dbReference>
<dbReference type="GO" id="GO:0005634">
    <property type="term" value="C:nucleus"/>
    <property type="evidence" value="ECO:0007669"/>
    <property type="project" value="TreeGrafter"/>
</dbReference>
<reference evidence="4" key="2">
    <citation type="submission" date="2018-07" db="EMBL/GenBank/DDBJ databases">
        <authorList>
            <person name="Mckenzie S.K."/>
            <person name="Kronauer D.J.C."/>
        </authorList>
    </citation>
    <scope>NUCLEOTIDE SEQUENCE</scope>
    <source>
        <strain evidence="4">Clonal line C1</strain>
    </source>
</reference>
<dbReference type="GO" id="GO:0030496">
    <property type="term" value="C:midbody"/>
    <property type="evidence" value="ECO:0007669"/>
    <property type="project" value="TreeGrafter"/>
</dbReference>
<reference evidence="4" key="1">
    <citation type="journal article" date="2018" name="Genome Res.">
        <title>The genomic architecture and molecular evolution of ant odorant receptors.</title>
        <authorList>
            <person name="McKenzie S.K."/>
            <person name="Kronauer D.J.C."/>
        </authorList>
    </citation>
    <scope>NUCLEOTIDE SEQUENCE [LARGE SCALE GENOMIC DNA]</scope>
    <source>
        <strain evidence="4">Clonal line C1</strain>
    </source>
</reference>
<dbReference type="CDD" id="cd20821">
    <property type="entry name" value="C1_MgcRacGAP"/>
    <property type="match status" value="1"/>
</dbReference>
<accession>A0A3L8DN40</accession>
<dbReference type="GO" id="GO:0005096">
    <property type="term" value="F:GTPase activator activity"/>
    <property type="evidence" value="ECO:0007669"/>
    <property type="project" value="TreeGrafter"/>
</dbReference>
<organism evidence="4">
    <name type="scientific">Ooceraea biroi</name>
    <name type="common">Clonal raider ant</name>
    <name type="synonym">Cerapachys biroi</name>
    <dbReference type="NCBI Taxonomy" id="2015173"/>
    <lineage>
        <taxon>Eukaryota</taxon>
        <taxon>Metazoa</taxon>
        <taxon>Ecdysozoa</taxon>
        <taxon>Arthropoda</taxon>
        <taxon>Hexapoda</taxon>
        <taxon>Insecta</taxon>
        <taxon>Pterygota</taxon>
        <taxon>Neoptera</taxon>
        <taxon>Endopterygota</taxon>
        <taxon>Hymenoptera</taxon>
        <taxon>Apocrita</taxon>
        <taxon>Aculeata</taxon>
        <taxon>Formicoidea</taxon>
        <taxon>Formicidae</taxon>
        <taxon>Dorylinae</taxon>
        <taxon>Ooceraea</taxon>
    </lineage>
</organism>
<dbReference type="EMBL" id="QOIP01000006">
    <property type="protein sequence ID" value="RLU21854.1"/>
    <property type="molecule type" value="Genomic_DNA"/>
</dbReference>